<reference evidence="10" key="1">
    <citation type="submission" date="2023-07" db="EMBL/GenBank/DDBJ databases">
        <title>30 novel species of actinomycetes from the DSMZ collection.</title>
        <authorList>
            <person name="Nouioui I."/>
        </authorList>
    </citation>
    <scope>NUCLEOTIDE SEQUENCE [LARGE SCALE GENOMIC DNA]</scope>
    <source>
        <strain evidence="10">DSM 41636</strain>
    </source>
</reference>
<evidence type="ECO:0000256" key="8">
    <source>
        <dbReference type="RuleBase" id="RU365092"/>
    </source>
</evidence>
<gene>
    <name evidence="9" type="ORF">RM705_32910</name>
</gene>
<dbReference type="InterPro" id="IPR003804">
    <property type="entry name" value="Lactate_perm"/>
</dbReference>
<dbReference type="RefSeq" id="WP_311648949.1">
    <property type="nucleotide sequence ID" value="NZ_JAVRFA010000078.1"/>
</dbReference>
<feature type="transmembrane region" description="Helical" evidence="8">
    <location>
        <begin position="115"/>
        <end position="148"/>
    </location>
</feature>
<evidence type="ECO:0000256" key="4">
    <source>
        <dbReference type="ARBA" id="ARBA00022475"/>
    </source>
</evidence>
<name>A0ABU2Q683_9ACTN</name>
<keyword evidence="3 8" id="KW-0813">Transport</keyword>
<feature type="transmembrane region" description="Helical" evidence="8">
    <location>
        <begin position="350"/>
        <end position="373"/>
    </location>
</feature>
<feature type="transmembrane region" description="Helical" evidence="8">
    <location>
        <begin position="222"/>
        <end position="240"/>
    </location>
</feature>
<feature type="transmembrane region" description="Helical" evidence="8">
    <location>
        <begin position="515"/>
        <end position="537"/>
    </location>
</feature>
<feature type="transmembrane region" description="Helical" evidence="8">
    <location>
        <begin position="194"/>
        <end position="213"/>
    </location>
</feature>
<comment type="similarity">
    <text evidence="2 8">Belongs to the lactate permease family.</text>
</comment>
<evidence type="ECO:0000313" key="10">
    <source>
        <dbReference type="Proteomes" id="UP001183881"/>
    </source>
</evidence>
<comment type="subcellular location">
    <subcellularLocation>
        <location evidence="1 8">Cell membrane</location>
        <topology evidence="1 8">Multi-pass membrane protein</topology>
    </subcellularLocation>
</comment>
<organism evidence="9 10">
    <name type="scientific">Streptomyces edwardsiae</name>
    <dbReference type="NCBI Taxonomy" id="3075527"/>
    <lineage>
        <taxon>Bacteria</taxon>
        <taxon>Bacillati</taxon>
        <taxon>Actinomycetota</taxon>
        <taxon>Actinomycetes</taxon>
        <taxon>Kitasatosporales</taxon>
        <taxon>Streptomycetaceae</taxon>
        <taxon>Streptomyces</taxon>
    </lineage>
</organism>
<evidence type="ECO:0000256" key="7">
    <source>
        <dbReference type="ARBA" id="ARBA00023136"/>
    </source>
</evidence>
<sequence>MYVQELEPVAGSLGLSALVAALPLLIVLVLLGGVRMKAHLAGLTGLLTAVLVASLAYGMPLDQTLSSGVQGAVFGVFPIMWIVINALWVYRMTVRTRHFDILRRSFGRLSDDPRIQALVVAFCFGALLEALAGFGAPVAISAVMLVALGFDPVRAAVVALVANTAPVAFGAMGTPVVTLAQVTGLPLDSVASVVGRQTPLLALVVPLVLVWLVDGRRGLRETWIPALVCGVAFAVAQFAASNYVSAQLADIGAALAGAGALVAVPHARVPATEAVRTSVLTGARSEELDEEDPRGEVVRAYAPYALIVVIFSIAQIPAVKDWLAGATRTFDWPFLDVANPDGDPVGGNVFSWPIVSTGGTLVLIAGVFTAAVIGVHARTAVKEWLATVHELRFAILTVTSVLALAYVMNLSGQAATIGHFVAAAGAGLAFLSPVLGWFGVAVSGSDTSSNALFGALQVTAAQQSGLSPELLAAANSSGGVLGKMISPQNLTIACAAVGLAGREGDLLRKVLPWSLGLLLVMCLIVVGQSTAALGWMLP</sequence>
<proteinExistence type="inferred from homology"/>
<comment type="caution">
    <text evidence="9">The sequence shown here is derived from an EMBL/GenBank/DDBJ whole genome shotgun (WGS) entry which is preliminary data.</text>
</comment>
<feature type="transmembrane region" description="Helical" evidence="8">
    <location>
        <begin position="301"/>
        <end position="319"/>
    </location>
</feature>
<keyword evidence="4 8" id="KW-1003">Cell membrane</keyword>
<comment type="function">
    <text evidence="8">Uptake of L-lactate across the membrane. Can also transport D-lactate and glycolate.</text>
</comment>
<evidence type="ECO:0000256" key="6">
    <source>
        <dbReference type="ARBA" id="ARBA00022989"/>
    </source>
</evidence>
<feature type="transmembrane region" description="Helical" evidence="8">
    <location>
        <begin position="40"/>
        <end position="59"/>
    </location>
</feature>
<evidence type="ECO:0000256" key="3">
    <source>
        <dbReference type="ARBA" id="ARBA00022448"/>
    </source>
</evidence>
<feature type="transmembrane region" description="Helical" evidence="8">
    <location>
        <begin position="417"/>
        <end position="440"/>
    </location>
</feature>
<evidence type="ECO:0000256" key="1">
    <source>
        <dbReference type="ARBA" id="ARBA00004651"/>
    </source>
</evidence>
<evidence type="ECO:0000313" key="9">
    <source>
        <dbReference type="EMBL" id="MDT0399468.1"/>
    </source>
</evidence>
<feature type="transmembrane region" description="Helical" evidence="8">
    <location>
        <begin position="393"/>
        <end position="411"/>
    </location>
</feature>
<keyword evidence="7 8" id="KW-0472">Membrane</keyword>
<dbReference type="PANTHER" id="PTHR30003">
    <property type="entry name" value="L-LACTATE PERMEASE"/>
    <property type="match status" value="1"/>
</dbReference>
<accession>A0ABU2Q683</accession>
<keyword evidence="10" id="KW-1185">Reference proteome</keyword>
<dbReference type="Proteomes" id="UP001183881">
    <property type="component" value="Unassembled WGS sequence"/>
</dbReference>
<keyword evidence="6 8" id="KW-1133">Transmembrane helix</keyword>
<dbReference type="Pfam" id="PF02652">
    <property type="entry name" value="Lactate_perm"/>
    <property type="match status" value="1"/>
</dbReference>
<evidence type="ECO:0000256" key="2">
    <source>
        <dbReference type="ARBA" id="ARBA00010100"/>
    </source>
</evidence>
<dbReference type="PANTHER" id="PTHR30003:SF0">
    <property type="entry name" value="GLYCOLATE PERMEASE GLCA-RELATED"/>
    <property type="match status" value="1"/>
</dbReference>
<keyword evidence="5 8" id="KW-0812">Transmembrane</keyword>
<evidence type="ECO:0000256" key="5">
    <source>
        <dbReference type="ARBA" id="ARBA00022692"/>
    </source>
</evidence>
<protein>
    <recommendedName>
        <fullName evidence="8">L-lactate permease</fullName>
    </recommendedName>
</protein>
<dbReference type="NCBIfam" id="TIGR00795">
    <property type="entry name" value="lctP"/>
    <property type="match status" value="1"/>
</dbReference>
<feature type="transmembrane region" description="Helical" evidence="8">
    <location>
        <begin position="12"/>
        <end position="33"/>
    </location>
</feature>
<dbReference type="EMBL" id="JAVRFA010000078">
    <property type="protein sequence ID" value="MDT0399468.1"/>
    <property type="molecule type" value="Genomic_DNA"/>
</dbReference>
<feature type="transmembrane region" description="Helical" evidence="8">
    <location>
        <begin position="71"/>
        <end position="94"/>
    </location>
</feature>